<sequence length="142" mass="15967">MRRFRRRTSSLLFTVTTISDMVSSAVEGSYRGMLMFKWISDWFSERVDPAPNPMRTSVAAIDEELATLRAVPGWERDRFARERADQLLDVRAVLVRHEAEDAAAQMRPSATSRSSLAYPSLTPTSMPLLSQASRPSKLSTSD</sequence>
<dbReference type="AlphaFoldDB" id="A0A2T0K0F0"/>
<name>A0A2T0K0F0_9ACTN</name>
<comment type="caution">
    <text evidence="2">The sequence shown here is derived from an EMBL/GenBank/DDBJ whole genome shotgun (WGS) entry which is preliminary data.</text>
</comment>
<dbReference type="EMBL" id="PVMZ01000020">
    <property type="protein sequence ID" value="PRX16248.1"/>
    <property type="molecule type" value="Genomic_DNA"/>
</dbReference>
<accession>A0A2T0K0F0</accession>
<reference evidence="2 3" key="1">
    <citation type="submission" date="2018-03" db="EMBL/GenBank/DDBJ databases">
        <title>Genomic Encyclopedia of Archaeal and Bacterial Type Strains, Phase II (KMG-II): from individual species to whole genera.</title>
        <authorList>
            <person name="Goeker M."/>
        </authorList>
    </citation>
    <scope>NUCLEOTIDE SEQUENCE [LARGE SCALE GENOMIC DNA]</scope>
    <source>
        <strain evidence="2 3">DSM 43146</strain>
    </source>
</reference>
<evidence type="ECO:0000313" key="2">
    <source>
        <dbReference type="EMBL" id="PRX16248.1"/>
    </source>
</evidence>
<gene>
    <name evidence="2" type="ORF">CLV67_12063</name>
</gene>
<protein>
    <submittedName>
        <fullName evidence="2">Uncharacterized protein</fullName>
    </submittedName>
</protein>
<feature type="compositionally biased region" description="Polar residues" evidence="1">
    <location>
        <begin position="108"/>
        <end position="142"/>
    </location>
</feature>
<organism evidence="2 3">
    <name type="scientific">Actinoplanes italicus</name>
    <dbReference type="NCBI Taxonomy" id="113567"/>
    <lineage>
        <taxon>Bacteria</taxon>
        <taxon>Bacillati</taxon>
        <taxon>Actinomycetota</taxon>
        <taxon>Actinomycetes</taxon>
        <taxon>Micromonosporales</taxon>
        <taxon>Micromonosporaceae</taxon>
        <taxon>Actinoplanes</taxon>
    </lineage>
</organism>
<evidence type="ECO:0000313" key="3">
    <source>
        <dbReference type="Proteomes" id="UP000239415"/>
    </source>
</evidence>
<dbReference type="Proteomes" id="UP000239415">
    <property type="component" value="Unassembled WGS sequence"/>
</dbReference>
<keyword evidence="3" id="KW-1185">Reference proteome</keyword>
<evidence type="ECO:0000256" key="1">
    <source>
        <dbReference type="SAM" id="MobiDB-lite"/>
    </source>
</evidence>
<feature type="region of interest" description="Disordered" evidence="1">
    <location>
        <begin position="101"/>
        <end position="142"/>
    </location>
</feature>
<proteinExistence type="predicted"/>